<protein>
    <submittedName>
        <fullName evidence="2">SMC domain protein</fullName>
    </submittedName>
</protein>
<dbReference type="Pfam" id="PF13476">
    <property type="entry name" value="AAA_23"/>
    <property type="match status" value="1"/>
</dbReference>
<accession>T1CID4</accession>
<evidence type="ECO:0000259" key="1">
    <source>
        <dbReference type="Pfam" id="PF13476"/>
    </source>
</evidence>
<dbReference type="Gene3D" id="3.40.50.300">
    <property type="entry name" value="P-loop containing nucleotide triphosphate hydrolases"/>
    <property type="match status" value="1"/>
</dbReference>
<dbReference type="SUPFAM" id="SSF52540">
    <property type="entry name" value="P-loop containing nucleoside triphosphate hydrolases"/>
    <property type="match status" value="1"/>
</dbReference>
<evidence type="ECO:0000313" key="2">
    <source>
        <dbReference type="EMBL" id="EQD67215.1"/>
    </source>
</evidence>
<gene>
    <name evidence="2" type="ORF">B1B_06003</name>
</gene>
<feature type="domain" description="Rad50/SbcC-type AAA" evidence="1">
    <location>
        <begin position="5"/>
        <end position="91"/>
    </location>
</feature>
<dbReference type="EMBL" id="AUZY01003818">
    <property type="protein sequence ID" value="EQD67215.1"/>
    <property type="molecule type" value="Genomic_DNA"/>
</dbReference>
<name>T1CID4_9ZZZZ</name>
<dbReference type="GO" id="GO:0006302">
    <property type="term" value="P:double-strand break repair"/>
    <property type="evidence" value="ECO:0007669"/>
    <property type="project" value="InterPro"/>
</dbReference>
<organism evidence="2">
    <name type="scientific">mine drainage metagenome</name>
    <dbReference type="NCBI Taxonomy" id="410659"/>
    <lineage>
        <taxon>unclassified sequences</taxon>
        <taxon>metagenomes</taxon>
        <taxon>ecological metagenomes</taxon>
    </lineage>
</organism>
<proteinExistence type="predicted"/>
<comment type="caution">
    <text evidence="2">The sequence shown here is derived from an EMBL/GenBank/DDBJ whole genome shotgun (WGS) entry which is preliminary data.</text>
</comment>
<dbReference type="InterPro" id="IPR027417">
    <property type="entry name" value="P-loop_NTPase"/>
</dbReference>
<dbReference type="AlphaFoldDB" id="T1CID4"/>
<sequence>MRLHRLRVEQLRQFRQPYEIAGFESGLNLFTGPNEAGKTTLVRALRAAFFERYRSTSVDDLLPWGEPSAAPSVELDFSIGDTDYRLRKSFLHRKRCELMVGTMEFDGEDAEQHLAEL</sequence>
<dbReference type="GO" id="GO:0016887">
    <property type="term" value="F:ATP hydrolysis activity"/>
    <property type="evidence" value="ECO:0007669"/>
    <property type="project" value="InterPro"/>
</dbReference>
<reference evidence="2" key="1">
    <citation type="submission" date="2013-08" db="EMBL/GenBank/DDBJ databases">
        <authorList>
            <person name="Mendez C."/>
            <person name="Richter M."/>
            <person name="Ferrer M."/>
            <person name="Sanchez J."/>
        </authorList>
    </citation>
    <scope>NUCLEOTIDE SEQUENCE</scope>
</reference>
<feature type="non-terminal residue" evidence="2">
    <location>
        <position position="117"/>
    </location>
</feature>
<reference evidence="2" key="2">
    <citation type="journal article" date="2014" name="ISME J.">
        <title>Microbial stratification in low pH oxic and suboxic macroscopic growths along an acid mine drainage.</title>
        <authorList>
            <person name="Mendez-Garcia C."/>
            <person name="Mesa V."/>
            <person name="Sprenger R.R."/>
            <person name="Richter M."/>
            <person name="Diez M.S."/>
            <person name="Solano J."/>
            <person name="Bargiela R."/>
            <person name="Golyshina O.V."/>
            <person name="Manteca A."/>
            <person name="Ramos J.L."/>
            <person name="Gallego J.R."/>
            <person name="Llorente I."/>
            <person name="Martins Dos Santos V.A."/>
            <person name="Jensen O.N."/>
            <person name="Pelaez A.I."/>
            <person name="Sanchez J."/>
            <person name="Ferrer M."/>
        </authorList>
    </citation>
    <scope>NUCLEOTIDE SEQUENCE</scope>
</reference>
<dbReference type="InterPro" id="IPR038729">
    <property type="entry name" value="Rad50/SbcC_AAA"/>
</dbReference>